<dbReference type="Gene3D" id="2.130.10.10">
    <property type="entry name" value="YVTN repeat-like/Quinoprotein amine dehydrogenase"/>
    <property type="match status" value="1"/>
</dbReference>
<dbReference type="Proteomes" id="UP001626550">
    <property type="component" value="Unassembled WGS sequence"/>
</dbReference>
<gene>
    <name evidence="7" type="ORF">Ciccas_013683</name>
</gene>
<dbReference type="PROSITE" id="PS50082">
    <property type="entry name" value="WD_REPEATS_2"/>
    <property type="match status" value="2"/>
</dbReference>
<proteinExistence type="inferred from homology"/>
<feature type="repeat" description="WD" evidence="5">
    <location>
        <begin position="104"/>
        <end position="141"/>
    </location>
</feature>
<dbReference type="PRINTS" id="PR00320">
    <property type="entry name" value="GPROTEINBRPT"/>
</dbReference>
<dbReference type="PANTHER" id="PTHR19857">
    <property type="entry name" value="MITOCHONDRIAL DIVISION PROTEIN 1-RELATED"/>
    <property type="match status" value="1"/>
</dbReference>
<protein>
    <submittedName>
        <fullName evidence="7">Uncharacterized protein</fullName>
    </submittedName>
</protein>
<dbReference type="SUPFAM" id="SSF50978">
    <property type="entry name" value="WD40 repeat-like"/>
    <property type="match status" value="1"/>
</dbReference>
<evidence type="ECO:0000256" key="5">
    <source>
        <dbReference type="PROSITE-ProRule" id="PRU00221"/>
    </source>
</evidence>
<keyword evidence="8" id="KW-1185">Reference proteome</keyword>
<keyword evidence="1 5" id="KW-0853">WD repeat</keyword>
<keyword evidence="3" id="KW-0647">Proteasome</keyword>
<dbReference type="InterPro" id="IPR001680">
    <property type="entry name" value="WD40_rpt"/>
</dbReference>
<dbReference type="Pfam" id="PF00400">
    <property type="entry name" value="WD40"/>
    <property type="match status" value="2"/>
</dbReference>
<evidence type="ECO:0000256" key="4">
    <source>
        <dbReference type="ARBA" id="ARBA00038321"/>
    </source>
</evidence>
<reference evidence="7 8" key="1">
    <citation type="submission" date="2024-11" db="EMBL/GenBank/DDBJ databases">
        <title>Adaptive evolution of stress response genes in parasites aligns with host niche diversity.</title>
        <authorList>
            <person name="Hahn C."/>
            <person name="Resl P."/>
        </authorList>
    </citation>
    <scope>NUCLEOTIDE SEQUENCE [LARGE SCALE GENOMIC DNA]</scope>
    <source>
        <strain evidence="7">EGGRZ-B1_66</strain>
        <tissue evidence="7">Body</tissue>
    </source>
</reference>
<dbReference type="InterPro" id="IPR036322">
    <property type="entry name" value="WD40_repeat_dom_sf"/>
</dbReference>
<organism evidence="7 8">
    <name type="scientific">Cichlidogyrus casuarinus</name>
    <dbReference type="NCBI Taxonomy" id="1844966"/>
    <lineage>
        <taxon>Eukaryota</taxon>
        <taxon>Metazoa</taxon>
        <taxon>Spiralia</taxon>
        <taxon>Lophotrochozoa</taxon>
        <taxon>Platyhelminthes</taxon>
        <taxon>Monogenea</taxon>
        <taxon>Monopisthocotylea</taxon>
        <taxon>Dactylogyridea</taxon>
        <taxon>Ancyrocephalidae</taxon>
        <taxon>Cichlidogyrus</taxon>
    </lineage>
</organism>
<dbReference type="InterPro" id="IPR020472">
    <property type="entry name" value="WD40_PAC1"/>
</dbReference>
<dbReference type="EMBL" id="JBJKFK010006479">
    <property type="protein sequence ID" value="KAL3307793.1"/>
    <property type="molecule type" value="Genomic_DNA"/>
</dbReference>
<dbReference type="SMART" id="SM00320">
    <property type="entry name" value="WD40"/>
    <property type="match status" value="2"/>
</dbReference>
<comment type="similarity">
    <text evidence="4">Belongs to the WD repeat PAAF1/RPN14 family.</text>
</comment>
<accession>A0ABD2PJY8</accession>
<dbReference type="PANTHER" id="PTHR19857:SF19">
    <property type="entry name" value="26S PROTEASOME REGULATORY SUBUNIT RPN14"/>
    <property type="match status" value="1"/>
</dbReference>
<feature type="non-terminal residue" evidence="7">
    <location>
        <position position="1"/>
    </location>
</feature>
<evidence type="ECO:0000256" key="6">
    <source>
        <dbReference type="SAM" id="MobiDB-lite"/>
    </source>
</evidence>
<evidence type="ECO:0000313" key="8">
    <source>
        <dbReference type="Proteomes" id="UP001626550"/>
    </source>
</evidence>
<feature type="region of interest" description="Disordered" evidence="6">
    <location>
        <begin position="192"/>
        <end position="222"/>
    </location>
</feature>
<comment type="caution">
    <text evidence="7">The sequence shown here is derived from an EMBL/GenBank/DDBJ whole genome shotgun (WGS) entry which is preliminary data.</text>
</comment>
<evidence type="ECO:0000256" key="1">
    <source>
        <dbReference type="ARBA" id="ARBA00022574"/>
    </source>
</evidence>
<dbReference type="PROSITE" id="PS50294">
    <property type="entry name" value="WD_REPEATS_REGION"/>
    <property type="match status" value="2"/>
</dbReference>
<evidence type="ECO:0000256" key="3">
    <source>
        <dbReference type="ARBA" id="ARBA00022942"/>
    </source>
</evidence>
<dbReference type="InterPro" id="IPR051179">
    <property type="entry name" value="WD_repeat_multifunction"/>
</dbReference>
<name>A0ABD2PJY8_9PLAT</name>
<evidence type="ECO:0000313" key="7">
    <source>
        <dbReference type="EMBL" id="KAL3307793.1"/>
    </source>
</evidence>
<evidence type="ECO:0000256" key="2">
    <source>
        <dbReference type="ARBA" id="ARBA00022737"/>
    </source>
</evidence>
<feature type="compositionally biased region" description="Low complexity" evidence="6">
    <location>
        <begin position="192"/>
        <end position="204"/>
    </location>
</feature>
<dbReference type="InterPro" id="IPR015943">
    <property type="entry name" value="WD40/YVTN_repeat-like_dom_sf"/>
</dbReference>
<keyword evidence="2" id="KW-0677">Repeat</keyword>
<dbReference type="AlphaFoldDB" id="A0ABD2PJY8"/>
<dbReference type="GO" id="GO:0000502">
    <property type="term" value="C:proteasome complex"/>
    <property type="evidence" value="ECO:0007669"/>
    <property type="project" value="UniProtKB-KW"/>
</dbReference>
<sequence length="222" mass="24523">EYAVPKVITFNAEVKATAILGNDEAITGTKRGELIIWNLHTATPVRQIQISATLEGQNQMLLPPHNDIVHSIAVSKDGNYIVTGSKDMTVRVWHKPDERLLHTLTGHADEVYSVCISLDSEVIISGSIDGSIRVWRLRDGNQMCWFTSNIEILEVKISNDKRCIVALGERHGYRKLIMLQILRNRTRFATTLRSSGSRSQLGSGAPYSPGMGTGPSSPMMVP</sequence>
<feature type="repeat" description="WD" evidence="5">
    <location>
        <begin position="62"/>
        <end position="103"/>
    </location>
</feature>